<evidence type="ECO:0000256" key="3">
    <source>
        <dbReference type="ARBA" id="ARBA00022833"/>
    </source>
</evidence>
<dbReference type="InterPro" id="IPR001841">
    <property type="entry name" value="Znf_RING"/>
</dbReference>
<dbReference type="InterPro" id="IPR013083">
    <property type="entry name" value="Znf_RING/FYVE/PHD"/>
</dbReference>
<proteinExistence type="predicted"/>
<dbReference type="GO" id="GO:0016567">
    <property type="term" value="P:protein ubiquitination"/>
    <property type="evidence" value="ECO:0007669"/>
    <property type="project" value="TreeGrafter"/>
</dbReference>
<organism evidence="6 7">
    <name type="scientific">Tetracentron sinense</name>
    <name type="common">Spur-leaf</name>
    <dbReference type="NCBI Taxonomy" id="13715"/>
    <lineage>
        <taxon>Eukaryota</taxon>
        <taxon>Viridiplantae</taxon>
        <taxon>Streptophyta</taxon>
        <taxon>Embryophyta</taxon>
        <taxon>Tracheophyta</taxon>
        <taxon>Spermatophyta</taxon>
        <taxon>Magnoliopsida</taxon>
        <taxon>Trochodendrales</taxon>
        <taxon>Trochodendraceae</taxon>
        <taxon>Tetracentron</taxon>
    </lineage>
</organism>
<keyword evidence="1" id="KW-0479">Metal-binding</keyword>
<evidence type="ECO:0000313" key="6">
    <source>
        <dbReference type="EMBL" id="KAF8399243.1"/>
    </source>
</evidence>
<gene>
    <name evidence="6" type="ORF">HHK36_015108</name>
</gene>
<evidence type="ECO:0000259" key="5">
    <source>
        <dbReference type="PROSITE" id="PS50089"/>
    </source>
</evidence>
<evidence type="ECO:0000313" key="7">
    <source>
        <dbReference type="Proteomes" id="UP000655225"/>
    </source>
</evidence>
<feature type="domain" description="RING-type" evidence="5">
    <location>
        <begin position="352"/>
        <end position="394"/>
    </location>
</feature>
<keyword evidence="7" id="KW-1185">Reference proteome</keyword>
<dbReference type="EMBL" id="JABCRI010000010">
    <property type="protein sequence ID" value="KAF8399243.1"/>
    <property type="molecule type" value="Genomic_DNA"/>
</dbReference>
<dbReference type="Gene3D" id="3.30.40.10">
    <property type="entry name" value="Zinc/RING finger domain, C3HC4 (zinc finger)"/>
    <property type="match status" value="1"/>
</dbReference>
<evidence type="ECO:0000256" key="4">
    <source>
        <dbReference type="PROSITE-ProRule" id="PRU00175"/>
    </source>
</evidence>
<dbReference type="PROSITE" id="PS50089">
    <property type="entry name" value="ZF_RING_2"/>
    <property type="match status" value="1"/>
</dbReference>
<dbReference type="AlphaFoldDB" id="A0A835DCG9"/>
<dbReference type="GO" id="GO:0061630">
    <property type="term" value="F:ubiquitin protein ligase activity"/>
    <property type="evidence" value="ECO:0007669"/>
    <property type="project" value="TreeGrafter"/>
</dbReference>
<dbReference type="PANTHER" id="PTHR15710:SF108">
    <property type="entry name" value="OS03G0286100 PROTEIN"/>
    <property type="match status" value="1"/>
</dbReference>
<name>A0A835DCG9_TETSI</name>
<evidence type="ECO:0000256" key="2">
    <source>
        <dbReference type="ARBA" id="ARBA00022771"/>
    </source>
</evidence>
<dbReference type="OrthoDB" id="8062037at2759"/>
<comment type="caution">
    <text evidence="6">The sequence shown here is derived from an EMBL/GenBank/DDBJ whole genome shotgun (WGS) entry which is preliminary data.</text>
</comment>
<sequence length="410" mass="46419">MWIDEEEVYVDTGIADEEENENLGNLVEVIHGVHEVGAGDEEPVREQFDLEFFYIDHESMMSFMEDEILLWGSSTSGSVFVWMRSPWRKEQPSFLASTTTMGTVSCRGSAFGILVLYVEQSYIIDDASSVHNPFCNTIIDLNSGVIDEMGTSNQIDLRLRLGFGLDSPGLGDENGEFTVVEDEFELVCESGESSKIHEGEVYEDSLGVIGIGSDWDGGENEFMRIDLNSSSHDHLDLASLCWDYVHVEYDEVNNEAEAEAESKEGEVLGMMMIDAFDEVEGEECEWEDDIGTFLAERDRYISTAGNVMIFGHFLENENQTPLRNSPASKSVVENLYTVFLTQEDEKKNNTLCAFCKDEISMEEKATQLPCSHHHHYHGDCILSWLSIHNTCPECWYELPTDDAGRDRYYF</sequence>
<reference evidence="6 7" key="1">
    <citation type="submission" date="2020-04" db="EMBL/GenBank/DDBJ databases">
        <title>Plant Genome Project.</title>
        <authorList>
            <person name="Zhang R.-G."/>
        </authorList>
    </citation>
    <scope>NUCLEOTIDE SEQUENCE [LARGE SCALE GENOMIC DNA]</scope>
    <source>
        <strain evidence="6">YNK0</strain>
        <tissue evidence="6">Leaf</tissue>
    </source>
</reference>
<keyword evidence="3" id="KW-0862">Zinc</keyword>
<dbReference type="GO" id="GO:0005737">
    <property type="term" value="C:cytoplasm"/>
    <property type="evidence" value="ECO:0007669"/>
    <property type="project" value="TreeGrafter"/>
</dbReference>
<dbReference type="Pfam" id="PF13639">
    <property type="entry name" value="zf-RING_2"/>
    <property type="match status" value="1"/>
</dbReference>
<protein>
    <recommendedName>
        <fullName evidence="5">RING-type domain-containing protein</fullName>
    </recommendedName>
</protein>
<keyword evidence="2 4" id="KW-0863">Zinc-finger</keyword>
<dbReference type="SUPFAM" id="SSF57850">
    <property type="entry name" value="RING/U-box"/>
    <property type="match status" value="1"/>
</dbReference>
<dbReference type="Proteomes" id="UP000655225">
    <property type="component" value="Unassembled WGS sequence"/>
</dbReference>
<accession>A0A835DCG9</accession>
<dbReference type="PANTHER" id="PTHR15710">
    <property type="entry name" value="E3 UBIQUITIN-PROTEIN LIGASE PRAJA"/>
    <property type="match status" value="1"/>
</dbReference>
<dbReference type="GO" id="GO:0008270">
    <property type="term" value="F:zinc ion binding"/>
    <property type="evidence" value="ECO:0007669"/>
    <property type="project" value="UniProtKB-KW"/>
</dbReference>
<evidence type="ECO:0000256" key="1">
    <source>
        <dbReference type="ARBA" id="ARBA00022723"/>
    </source>
</evidence>